<evidence type="ECO:0000313" key="2">
    <source>
        <dbReference type="Proteomes" id="UP000065521"/>
    </source>
</evidence>
<reference evidence="1 2" key="1">
    <citation type="submission" date="2015-11" db="EMBL/GenBank/DDBJ databases">
        <title>Expanding the genomic diversity of Burkholderia species for the development of highly accurate diagnostics.</title>
        <authorList>
            <person name="Sahl J."/>
            <person name="Keim P."/>
            <person name="Wagner D."/>
        </authorList>
    </citation>
    <scope>NUCLEOTIDE SEQUENCE [LARGE SCALE GENOMIC DNA]</scope>
    <source>
        <strain evidence="1 2">RF32-BP4</strain>
    </source>
</reference>
<dbReference type="Proteomes" id="UP000065521">
    <property type="component" value="Unassembled WGS sequence"/>
</dbReference>
<name>A0A102K495_9BURK</name>
<dbReference type="InterPro" id="IPR009987">
    <property type="entry name" value="IM_PilM"/>
</dbReference>
<dbReference type="InterPro" id="IPR041883">
    <property type="entry name" value="PilM_N-ter"/>
</dbReference>
<organism evidence="1 2">
    <name type="scientific">Burkholderia ubonensis</name>
    <dbReference type="NCBI Taxonomy" id="101571"/>
    <lineage>
        <taxon>Bacteria</taxon>
        <taxon>Pseudomonadati</taxon>
        <taxon>Pseudomonadota</taxon>
        <taxon>Betaproteobacteria</taxon>
        <taxon>Burkholderiales</taxon>
        <taxon>Burkholderiaceae</taxon>
        <taxon>Burkholderia</taxon>
        <taxon>Burkholderia cepacia complex</taxon>
    </lineage>
</organism>
<sequence>MYALAAVLAFASIAAVYTTLQGPSAVPALQPSRNAQVLAEDLAIYRQAALAYARTHPGTHGAVPNALLPFPTWYPGANPAWRNYVADGTVVAYAAAMPPVNIAGEIATLADGSLLAGVAYRNAVVRPGHANPNAPADGVPLPAGLNIANGLPVWMGQAY</sequence>
<dbReference type="EMBL" id="LOTN01000084">
    <property type="protein sequence ID" value="KUZ79821.1"/>
    <property type="molecule type" value="Genomic_DNA"/>
</dbReference>
<comment type="caution">
    <text evidence="1">The sequence shown here is derived from an EMBL/GenBank/DDBJ whole genome shotgun (WGS) entry which is preliminary data.</text>
</comment>
<dbReference type="RefSeq" id="WP_059638577.1">
    <property type="nucleotide sequence ID" value="NZ_LOTK01000064.1"/>
</dbReference>
<dbReference type="Gene3D" id="3.30.1300.90">
    <property type="entry name" value="PilM protein, N-terminal domain"/>
    <property type="match status" value="1"/>
</dbReference>
<dbReference type="AlphaFoldDB" id="A0A102K495"/>
<protein>
    <submittedName>
        <fullName evidence="1">Pilus assembly protein PilM</fullName>
    </submittedName>
</protein>
<accession>A0A102K495</accession>
<evidence type="ECO:0000313" key="1">
    <source>
        <dbReference type="EMBL" id="KUZ79821.1"/>
    </source>
</evidence>
<gene>
    <name evidence="1" type="ORF">WI38_01825</name>
</gene>
<proteinExistence type="predicted"/>
<dbReference type="Pfam" id="PF07419">
    <property type="entry name" value="PilM"/>
    <property type="match status" value="1"/>
</dbReference>